<comment type="caution">
    <text evidence="8">The sequence shown here is derived from an EMBL/GenBank/DDBJ whole genome shotgun (WGS) entry which is preliminary data.</text>
</comment>
<dbReference type="VEuPathDB" id="FungiDB:SMAC_07379"/>
<dbReference type="InterPro" id="IPR036864">
    <property type="entry name" value="Zn2-C6_fun-type_DNA-bd_sf"/>
</dbReference>
<reference evidence="8 9" key="1">
    <citation type="submission" date="2017-07" db="EMBL/GenBank/DDBJ databases">
        <title>Genome sequence of the Sordaria macrospora wild type strain R19027.</title>
        <authorList>
            <person name="Nowrousian M."/>
            <person name="Teichert I."/>
            <person name="Kueck U."/>
        </authorList>
    </citation>
    <scope>NUCLEOTIDE SEQUENCE [LARGE SCALE GENOMIC DNA]</scope>
    <source>
        <strain evidence="8 9">R19027</strain>
        <tissue evidence="8">Mycelium</tissue>
    </source>
</reference>
<keyword evidence="6" id="KW-0539">Nucleus</keyword>
<dbReference type="Gene3D" id="4.10.240.10">
    <property type="entry name" value="Zn(2)-C6 fungal-type DNA-binding domain"/>
    <property type="match status" value="1"/>
</dbReference>
<dbReference type="GO" id="GO:0010436">
    <property type="term" value="F:carotenoid dioxygenase activity"/>
    <property type="evidence" value="ECO:0007669"/>
    <property type="project" value="TreeGrafter"/>
</dbReference>
<dbReference type="AlphaFoldDB" id="A0A8S8ZS77"/>
<keyword evidence="3" id="KW-0479">Metal-binding</keyword>
<organism evidence="8 9">
    <name type="scientific">Sordaria macrospora</name>
    <dbReference type="NCBI Taxonomy" id="5147"/>
    <lineage>
        <taxon>Eukaryota</taxon>
        <taxon>Fungi</taxon>
        <taxon>Dikarya</taxon>
        <taxon>Ascomycota</taxon>
        <taxon>Pezizomycotina</taxon>
        <taxon>Sordariomycetes</taxon>
        <taxon>Sordariomycetidae</taxon>
        <taxon>Sordariales</taxon>
        <taxon>Sordariaceae</taxon>
        <taxon>Sordaria</taxon>
    </lineage>
</organism>
<dbReference type="PANTHER" id="PTHR10543:SF89">
    <property type="entry name" value="CAROTENOID 9,10(9',10')-CLEAVAGE DIOXYGENASE 1"/>
    <property type="match status" value="1"/>
</dbReference>
<accession>A0A8S8ZS77</accession>
<evidence type="ECO:0000256" key="4">
    <source>
        <dbReference type="ARBA" id="ARBA00023002"/>
    </source>
</evidence>
<evidence type="ECO:0000256" key="5">
    <source>
        <dbReference type="ARBA" id="ARBA00023004"/>
    </source>
</evidence>
<dbReference type="PANTHER" id="PTHR10543">
    <property type="entry name" value="BETA-CAROTENE DIOXYGENASE"/>
    <property type="match status" value="1"/>
</dbReference>
<gene>
    <name evidence="8" type="ORF">SMACR_07379</name>
</gene>
<dbReference type="InterPro" id="IPR004294">
    <property type="entry name" value="Carotenoid_Oase"/>
</dbReference>
<keyword evidence="5" id="KW-0408">Iron</keyword>
<dbReference type="GO" id="GO:0000981">
    <property type="term" value="F:DNA-binding transcription factor activity, RNA polymerase II-specific"/>
    <property type="evidence" value="ECO:0007669"/>
    <property type="project" value="InterPro"/>
</dbReference>
<dbReference type="GO" id="GO:0008270">
    <property type="term" value="F:zinc ion binding"/>
    <property type="evidence" value="ECO:0007669"/>
    <property type="project" value="InterPro"/>
</dbReference>
<dbReference type="InterPro" id="IPR001138">
    <property type="entry name" value="Zn2Cys6_DnaBD"/>
</dbReference>
<dbReference type="Pfam" id="PF03055">
    <property type="entry name" value="RPE65"/>
    <property type="match status" value="1"/>
</dbReference>
<dbReference type="SUPFAM" id="SSF57701">
    <property type="entry name" value="Zn2/Cys6 DNA-binding domain"/>
    <property type="match status" value="1"/>
</dbReference>
<feature type="compositionally biased region" description="Low complexity" evidence="7">
    <location>
        <begin position="261"/>
        <end position="273"/>
    </location>
</feature>
<sequence>MSSGLRRRTDSLAIWPKPRTTNFAHFVLDYQTEELQLAEPTYFVDNDMEFPRIDDRVAMRQHNHTFLCIFECKPGVTDSESVMPRAGGGAPMSNGIAHLNHENAAIQRYLPRPGKLTGECIFIPRGKGAAEGAGYVMVLLANYEEICSELAVLDVKDLTKEVALVKLRCDGQRPICGQCKEFDVCCAYNEPPTHHRPRLSTTDIPPSGILSRLSALEGRINDANASLTTGAKRSSEDANQYDGDDDDAQDDDRESNSISNGLLAPPTLTGPPTFSSWRYQS</sequence>
<feature type="compositionally biased region" description="Acidic residues" evidence="7">
    <location>
        <begin position="242"/>
        <end position="253"/>
    </location>
</feature>
<evidence type="ECO:0000256" key="1">
    <source>
        <dbReference type="ARBA" id="ARBA00001954"/>
    </source>
</evidence>
<dbReference type="EMBL" id="NMPR01000085">
    <property type="protein sequence ID" value="KAA8631112.1"/>
    <property type="molecule type" value="Genomic_DNA"/>
</dbReference>
<dbReference type="Proteomes" id="UP000433876">
    <property type="component" value="Unassembled WGS sequence"/>
</dbReference>
<evidence type="ECO:0000256" key="3">
    <source>
        <dbReference type="ARBA" id="ARBA00022723"/>
    </source>
</evidence>
<comment type="cofactor">
    <cofactor evidence="1">
        <name>Fe(2+)</name>
        <dbReference type="ChEBI" id="CHEBI:29033"/>
    </cofactor>
</comment>
<feature type="region of interest" description="Disordered" evidence="7">
    <location>
        <begin position="227"/>
        <end position="281"/>
    </location>
</feature>
<evidence type="ECO:0000313" key="9">
    <source>
        <dbReference type="Proteomes" id="UP000433876"/>
    </source>
</evidence>
<dbReference type="CDD" id="cd00067">
    <property type="entry name" value="GAL4"/>
    <property type="match status" value="1"/>
</dbReference>
<evidence type="ECO:0000256" key="7">
    <source>
        <dbReference type="SAM" id="MobiDB-lite"/>
    </source>
</evidence>
<keyword evidence="4" id="KW-0560">Oxidoreductase</keyword>
<protein>
    <recommendedName>
        <fullName evidence="10">Zn(2)-C6 fungal-type domain-containing protein</fullName>
    </recommendedName>
</protein>
<evidence type="ECO:0000256" key="6">
    <source>
        <dbReference type="ARBA" id="ARBA00023242"/>
    </source>
</evidence>
<evidence type="ECO:0000256" key="2">
    <source>
        <dbReference type="ARBA" id="ARBA00006787"/>
    </source>
</evidence>
<proteinExistence type="inferred from homology"/>
<comment type="similarity">
    <text evidence="2">Belongs to the carotenoid oxygenase family.</text>
</comment>
<dbReference type="GO" id="GO:0016121">
    <property type="term" value="P:carotene catabolic process"/>
    <property type="evidence" value="ECO:0007669"/>
    <property type="project" value="TreeGrafter"/>
</dbReference>
<evidence type="ECO:0000313" key="8">
    <source>
        <dbReference type="EMBL" id="KAA8631112.1"/>
    </source>
</evidence>
<evidence type="ECO:0008006" key="10">
    <source>
        <dbReference type="Google" id="ProtNLM"/>
    </source>
</evidence>
<name>A0A8S8ZS77_SORMA</name>